<accession>A0AAD2HX00</accession>
<gene>
    <name evidence="1" type="ORF">MYCIT1_LOCUS33952</name>
</gene>
<comment type="caution">
    <text evidence="1">The sequence shown here is derived from an EMBL/GenBank/DDBJ whole genome shotgun (WGS) entry which is preliminary data.</text>
</comment>
<keyword evidence="2" id="KW-1185">Reference proteome</keyword>
<sequence>MVSQPVLKMPVLRDMVLISDHAFRGPFLSIHAVRLKRLVLHGPILQSSLEHCRSLAYLCLATSAQAVFLPHHRGLASLDLSSESQIIRHMETVVDSRYHDGLPALRVMRFVHGSDADTVAIMPPPEVDLAATQAIDCFAKNGPSLPRRIEGTEEF</sequence>
<dbReference type="EMBL" id="CAVNYO010000452">
    <property type="protein sequence ID" value="CAK5282303.1"/>
    <property type="molecule type" value="Genomic_DNA"/>
</dbReference>
<reference evidence="1" key="1">
    <citation type="submission" date="2023-11" db="EMBL/GenBank/DDBJ databases">
        <authorList>
            <person name="De Vega J J."/>
            <person name="De Vega J J."/>
        </authorList>
    </citation>
    <scope>NUCLEOTIDE SEQUENCE</scope>
</reference>
<protein>
    <submittedName>
        <fullName evidence="1">Uncharacterized protein</fullName>
    </submittedName>
</protein>
<name>A0AAD2HX00_9AGAR</name>
<evidence type="ECO:0000313" key="2">
    <source>
        <dbReference type="Proteomes" id="UP001295794"/>
    </source>
</evidence>
<evidence type="ECO:0000313" key="1">
    <source>
        <dbReference type="EMBL" id="CAK5282303.1"/>
    </source>
</evidence>
<proteinExistence type="predicted"/>
<dbReference type="AlphaFoldDB" id="A0AAD2HX00"/>
<organism evidence="1 2">
    <name type="scientific">Mycena citricolor</name>
    <dbReference type="NCBI Taxonomy" id="2018698"/>
    <lineage>
        <taxon>Eukaryota</taxon>
        <taxon>Fungi</taxon>
        <taxon>Dikarya</taxon>
        <taxon>Basidiomycota</taxon>
        <taxon>Agaricomycotina</taxon>
        <taxon>Agaricomycetes</taxon>
        <taxon>Agaricomycetidae</taxon>
        <taxon>Agaricales</taxon>
        <taxon>Marasmiineae</taxon>
        <taxon>Mycenaceae</taxon>
        <taxon>Mycena</taxon>
    </lineage>
</organism>
<dbReference type="Proteomes" id="UP001295794">
    <property type="component" value="Unassembled WGS sequence"/>
</dbReference>